<dbReference type="OrthoDB" id="2564399at2"/>
<evidence type="ECO:0000313" key="3">
    <source>
        <dbReference type="Proteomes" id="UP000075430"/>
    </source>
</evidence>
<keyword evidence="3" id="KW-1185">Reference proteome</keyword>
<dbReference type="STRING" id="1793963.AXI58_18525"/>
<dbReference type="EMBL" id="LSBA01000019">
    <property type="protein sequence ID" value="KXZ17736.1"/>
    <property type="molecule type" value="Genomic_DNA"/>
</dbReference>
<dbReference type="GO" id="GO:0006276">
    <property type="term" value="P:plasmid maintenance"/>
    <property type="evidence" value="ECO:0007669"/>
    <property type="project" value="InterPro"/>
</dbReference>
<dbReference type="GO" id="GO:0006260">
    <property type="term" value="P:DNA replication"/>
    <property type="evidence" value="ECO:0007669"/>
    <property type="project" value="InterPro"/>
</dbReference>
<gene>
    <name evidence="2" type="ORF">AXI58_18525</name>
</gene>
<evidence type="ECO:0000259" key="1">
    <source>
        <dbReference type="Pfam" id="PF05732"/>
    </source>
</evidence>
<feature type="domain" description="Plasmid replication protein RepL" evidence="1">
    <location>
        <begin position="208"/>
        <end position="278"/>
    </location>
</feature>
<dbReference type="RefSeq" id="WP_061522238.1">
    <property type="nucleotide sequence ID" value="NZ_JARLZY010000011.1"/>
</dbReference>
<name>A0A150F5U6_9BACI</name>
<dbReference type="Pfam" id="PF05732">
    <property type="entry name" value="RepL"/>
    <property type="match status" value="1"/>
</dbReference>
<evidence type="ECO:0000313" key="2">
    <source>
        <dbReference type="EMBL" id="KXZ17736.1"/>
    </source>
</evidence>
<protein>
    <recommendedName>
        <fullName evidence="1">Plasmid replication protein RepL domain-containing protein</fullName>
    </recommendedName>
</protein>
<reference evidence="3" key="1">
    <citation type="submission" date="2016-02" db="EMBL/GenBank/DDBJ databases">
        <authorList>
            <person name="Dunlap C."/>
        </authorList>
    </citation>
    <scope>NUCLEOTIDE SEQUENCE [LARGE SCALE GENOMIC DNA]</scope>
    <source>
        <strain evidence="3">NRRL B-41092</strain>
    </source>
</reference>
<dbReference type="Proteomes" id="UP000075430">
    <property type="component" value="Unassembled WGS sequence"/>
</dbReference>
<sequence>MTKPELKDWQRKFAEIKTETPDAELHRISGQFYMDKHGRTGQFITTDQIESRRRYSYIKRQNEDRSSKYYVNCYDEPVKALTAALSLSELGALIKLLPYLKFQKRGLLFHKGEPMNLDMIAEIIGKKKRQTSRTLAALTKAGAIIREGHGAGTQYYVSEGFHSIGKTIAGATYTKLYQQETKRRIRDLTLPECGLLYKMLPYFHQTEYYLCENPTSKGETIEHMTQERLSEVICESLPTVKRHMSALMRANLVMKMQARNSAIVVNPDVMFRAEKETEYTNTVRGHFRELDRPE</sequence>
<organism evidence="2 3">
    <name type="scientific">Bacillus nakamurai</name>
    <dbReference type="NCBI Taxonomy" id="1793963"/>
    <lineage>
        <taxon>Bacteria</taxon>
        <taxon>Bacillati</taxon>
        <taxon>Bacillota</taxon>
        <taxon>Bacilli</taxon>
        <taxon>Bacillales</taxon>
        <taxon>Bacillaceae</taxon>
        <taxon>Bacillus</taxon>
    </lineage>
</organism>
<comment type="caution">
    <text evidence="2">The sequence shown here is derived from an EMBL/GenBank/DDBJ whole genome shotgun (WGS) entry which is preliminary data.</text>
</comment>
<proteinExistence type="predicted"/>
<dbReference type="AlphaFoldDB" id="A0A150F5U6"/>
<accession>A0A150F5U6</accession>
<dbReference type="InterPro" id="IPR008813">
    <property type="entry name" value="Plasmid_replication_RepL"/>
</dbReference>